<evidence type="ECO:0000256" key="2">
    <source>
        <dbReference type="ARBA" id="ARBA00022490"/>
    </source>
</evidence>
<keyword evidence="7 10" id="KW-0648">Protein biosynthesis</keyword>
<comment type="subunit">
    <text evidence="1 10">Homodimer.</text>
</comment>
<dbReference type="InterPro" id="IPR036986">
    <property type="entry name" value="S4_RNA-bd_sf"/>
</dbReference>
<evidence type="ECO:0000256" key="11">
    <source>
        <dbReference type="PROSITE-ProRule" id="PRU00182"/>
    </source>
</evidence>
<comment type="subcellular location">
    <subcellularLocation>
        <location evidence="10">Cytoplasm</location>
    </subcellularLocation>
</comment>
<dbReference type="FunFam" id="3.40.50.620:FF:000061">
    <property type="entry name" value="Tyrosine--tRNA ligase"/>
    <property type="match status" value="1"/>
</dbReference>
<evidence type="ECO:0000313" key="14">
    <source>
        <dbReference type="Proteomes" id="UP000824093"/>
    </source>
</evidence>
<gene>
    <name evidence="10" type="primary">tyrS</name>
    <name evidence="13" type="ORF">IAB70_02235</name>
</gene>
<keyword evidence="3 10" id="KW-0436">Ligase</keyword>
<feature type="short sequence motif" description="'KMSKS' region" evidence="10">
    <location>
        <begin position="222"/>
        <end position="226"/>
    </location>
</feature>
<dbReference type="EC" id="6.1.1.1" evidence="10"/>
<dbReference type="InterPro" id="IPR024088">
    <property type="entry name" value="Tyr-tRNA-ligase_bac-type"/>
</dbReference>
<dbReference type="Pfam" id="PF00579">
    <property type="entry name" value="tRNA-synt_1b"/>
    <property type="match status" value="1"/>
</dbReference>
<dbReference type="PANTHER" id="PTHR11766:SF1">
    <property type="entry name" value="TYROSINE--TRNA LIGASE"/>
    <property type="match status" value="1"/>
</dbReference>
<evidence type="ECO:0000256" key="8">
    <source>
        <dbReference type="ARBA" id="ARBA00023146"/>
    </source>
</evidence>
<dbReference type="InterPro" id="IPR054608">
    <property type="entry name" value="SYY-like_C"/>
</dbReference>
<keyword evidence="8 10" id="KW-0030">Aminoacyl-tRNA synthetase</keyword>
<keyword evidence="5 10" id="KW-0067">ATP-binding</keyword>
<comment type="function">
    <text evidence="10">Catalyzes the attachment of tyrosine to tRNA(Tyr) in a two-step reaction: tyrosine is first activated by ATP to form Tyr-AMP and then transferred to the acceptor end of tRNA(Tyr).</text>
</comment>
<dbReference type="InterPro" id="IPR002307">
    <property type="entry name" value="Tyr-tRNA-ligase"/>
</dbReference>
<dbReference type="Gene3D" id="1.10.240.10">
    <property type="entry name" value="Tyrosyl-Transfer RNA Synthetase"/>
    <property type="match status" value="1"/>
</dbReference>
<reference evidence="13" key="2">
    <citation type="journal article" date="2021" name="PeerJ">
        <title>Extensive microbial diversity within the chicken gut microbiome revealed by metagenomics and culture.</title>
        <authorList>
            <person name="Gilroy R."/>
            <person name="Ravi A."/>
            <person name="Getino M."/>
            <person name="Pursley I."/>
            <person name="Horton D.L."/>
            <person name="Alikhan N.F."/>
            <person name="Baker D."/>
            <person name="Gharbi K."/>
            <person name="Hall N."/>
            <person name="Watson M."/>
            <person name="Adriaenssens E.M."/>
            <person name="Foster-Nyarko E."/>
            <person name="Jarju S."/>
            <person name="Secka A."/>
            <person name="Antonio M."/>
            <person name="Oren A."/>
            <person name="Chaudhuri R.R."/>
            <person name="La Ragione R."/>
            <person name="Hildebrand F."/>
            <person name="Pallen M.J."/>
        </authorList>
    </citation>
    <scope>NUCLEOTIDE SEQUENCE</scope>
    <source>
        <strain evidence="13">CHK195-15760</strain>
    </source>
</reference>
<comment type="similarity">
    <text evidence="10">Belongs to the class-I aminoacyl-tRNA synthetase family. TyrS type 2 subfamily.</text>
</comment>
<keyword evidence="2 10" id="KW-0963">Cytoplasm</keyword>
<dbReference type="PANTHER" id="PTHR11766">
    <property type="entry name" value="TYROSYL-TRNA SYNTHETASE"/>
    <property type="match status" value="1"/>
</dbReference>
<dbReference type="CDD" id="cd00165">
    <property type="entry name" value="S4"/>
    <property type="match status" value="1"/>
</dbReference>
<comment type="catalytic activity">
    <reaction evidence="9 10">
        <text>tRNA(Tyr) + L-tyrosine + ATP = L-tyrosyl-tRNA(Tyr) + AMP + diphosphate + H(+)</text>
        <dbReference type="Rhea" id="RHEA:10220"/>
        <dbReference type="Rhea" id="RHEA-COMP:9706"/>
        <dbReference type="Rhea" id="RHEA-COMP:9707"/>
        <dbReference type="ChEBI" id="CHEBI:15378"/>
        <dbReference type="ChEBI" id="CHEBI:30616"/>
        <dbReference type="ChEBI" id="CHEBI:33019"/>
        <dbReference type="ChEBI" id="CHEBI:58315"/>
        <dbReference type="ChEBI" id="CHEBI:78442"/>
        <dbReference type="ChEBI" id="CHEBI:78536"/>
        <dbReference type="ChEBI" id="CHEBI:456215"/>
        <dbReference type="EC" id="6.1.1.1"/>
    </reaction>
</comment>
<dbReference type="CDD" id="cd00805">
    <property type="entry name" value="TyrRS_core"/>
    <property type="match status" value="1"/>
</dbReference>
<proteinExistence type="inferred from homology"/>
<reference evidence="13" key="1">
    <citation type="submission" date="2020-10" db="EMBL/GenBank/DDBJ databases">
        <authorList>
            <person name="Gilroy R."/>
        </authorList>
    </citation>
    <scope>NUCLEOTIDE SEQUENCE</scope>
    <source>
        <strain evidence="13">CHK195-15760</strain>
    </source>
</reference>
<dbReference type="EMBL" id="DVNH01000017">
    <property type="protein sequence ID" value="HIU51433.1"/>
    <property type="molecule type" value="Genomic_DNA"/>
</dbReference>
<evidence type="ECO:0000256" key="4">
    <source>
        <dbReference type="ARBA" id="ARBA00022741"/>
    </source>
</evidence>
<dbReference type="GO" id="GO:0003723">
    <property type="term" value="F:RNA binding"/>
    <property type="evidence" value="ECO:0007669"/>
    <property type="project" value="UniProtKB-KW"/>
</dbReference>
<evidence type="ECO:0000256" key="1">
    <source>
        <dbReference type="ARBA" id="ARBA00011738"/>
    </source>
</evidence>
<evidence type="ECO:0000256" key="9">
    <source>
        <dbReference type="ARBA" id="ARBA00048248"/>
    </source>
</evidence>
<organism evidence="13 14">
    <name type="scientific">Candidatus Merdicola faecigallinarum</name>
    <dbReference type="NCBI Taxonomy" id="2840862"/>
    <lineage>
        <taxon>Bacteria</taxon>
        <taxon>Bacillati</taxon>
        <taxon>Bacillota</taxon>
        <taxon>Clostridia</taxon>
        <taxon>Candidatus Merdicola</taxon>
    </lineage>
</organism>
<dbReference type="GO" id="GO:0006437">
    <property type="term" value="P:tyrosyl-tRNA aminoacylation"/>
    <property type="evidence" value="ECO:0007669"/>
    <property type="project" value="UniProtKB-UniRule"/>
</dbReference>
<keyword evidence="6 11" id="KW-0694">RNA-binding</keyword>
<evidence type="ECO:0000256" key="10">
    <source>
        <dbReference type="HAMAP-Rule" id="MF_02007"/>
    </source>
</evidence>
<accession>A0A9D1M081</accession>
<dbReference type="Pfam" id="PF22421">
    <property type="entry name" value="SYY_C-terminal"/>
    <property type="match status" value="1"/>
</dbReference>
<dbReference type="GO" id="GO:0004831">
    <property type="term" value="F:tyrosine-tRNA ligase activity"/>
    <property type="evidence" value="ECO:0007669"/>
    <property type="project" value="UniProtKB-UniRule"/>
</dbReference>
<evidence type="ECO:0000256" key="3">
    <source>
        <dbReference type="ARBA" id="ARBA00022598"/>
    </source>
</evidence>
<dbReference type="SUPFAM" id="SSF52374">
    <property type="entry name" value="Nucleotidylyl transferase"/>
    <property type="match status" value="1"/>
</dbReference>
<dbReference type="Gene3D" id="3.40.50.620">
    <property type="entry name" value="HUPs"/>
    <property type="match status" value="1"/>
</dbReference>
<dbReference type="GO" id="GO:0005524">
    <property type="term" value="F:ATP binding"/>
    <property type="evidence" value="ECO:0007669"/>
    <property type="project" value="UniProtKB-UniRule"/>
</dbReference>
<feature type="short sequence motif" description="'HIGH' region" evidence="10">
    <location>
        <begin position="38"/>
        <end position="47"/>
    </location>
</feature>
<name>A0A9D1M081_9FIRM</name>
<dbReference type="Gene3D" id="3.10.290.10">
    <property type="entry name" value="RNA-binding S4 domain"/>
    <property type="match status" value="1"/>
</dbReference>
<dbReference type="InterPro" id="IPR014729">
    <property type="entry name" value="Rossmann-like_a/b/a_fold"/>
</dbReference>
<keyword evidence="4 10" id="KW-0547">Nucleotide-binding</keyword>
<protein>
    <recommendedName>
        <fullName evidence="10">Tyrosine--tRNA ligase</fullName>
        <ecNumber evidence="10">6.1.1.1</ecNumber>
    </recommendedName>
    <alternativeName>
        <fullName evidence="10">Tyrosyl-tRNA synthetase</fullName>
        <shortName evidence="10">TyrRS</shortName>
    </alternativeName>
</protein>
<evidence type="ECO:0000256" key="6">
    <source>
        <dbReference type="ARBA" id="ARBA00022884"/>
    </source>
</evidence>
<comment type="caution">
    <text evidence="13">The sequence shown here is derived from an EMBL/GenBank/DDBJ whole genome shotgun (WGS) entry which is preliminary data.</text>
</comment>
<feature type="domain" description="Tyrosine--tRNA ligase SYY-like C-terminal" evidence="12">
    <location>
        <begin position="313"/>
        <end position="372"/>
    </location>
</feature>
<dbReference type="InterPro" id="IPR002305">
    <property type="entry name" value="aa-tRNA-synth_Ic"/>
</dbReference>
<dbReference type="AlphaFoldDB" id="A0A9D1M081"/>
<evidence type="ECO:0000313" key="13">
    <source>
        <dbReference type="EMBL" id="HIU51433.1"/>
    </source>
</evidence>
<dbReference type="SUPFAM" id="SSF55174">
    <property type="entry name" value="Alpha-L RNA-binding motif"/>
    <property type="match status" value="1"/>
</dbReference>
<feature type="binding site" evidence="10">
    <location>
        <position position="225"/>
    </location>
    <ligand>
        <name>ATP</name>
        <dbReference type="ChEBI" id="CHEBI:30616"/>
    </ligand>
</feature>
<evidence type="ECO:0000256" key="5">
    <source>
        <dbReference type="ARBA" id="ARBA00022840"/>
    </source>
</evidence>
<dbReference type="PRINTS" id="PR01040">
    <property type="entry name" value="TRNASYNTHTYR"/>
</dbReference>
<sequence>MNHLEIIKRKAVQIFSEEDLNKKINSGKKLTIKLGADPSRPNLHIGHSVVLRVLKHFQDMGHEVVFVVGDFTGMIGDPSGKNKTRPALTFEETRKSAKTYLEQASKILDKNKTRIAFNSEWLSKMSFKDVINLTSKYTVARLMERDDFKHRFENNLPLSMHELLYPLMQGYDSVELKADIEIGGTDQTFNLLVGRELQKDYGQESQVVMTFPLLVGLDGKEKMSKSLDNYIGLTDTPFEKFEKSMKIPDHVLRQYFELATDLPIEEIDHIMDGDIRQAHILFAKELIKMYDDEKDFEFAKIKYEHIAKGLIPENIDTMKISESMINICDLLVKVNFATSKSDAKRMIMGNGVKINGILINDINKTITIESETVVQFGKSKFIKVIS</sequence>
<dbReference type="PROSITE" id="PS50889">
    <property type="entry name" value="S4"/>
    <property type="match status" value="1"/>
</dbReference>
<dbReference type="NCBIfam" id="TIGR00234">
    <property type="entry name" value="tyrS"/>
    <property type="match status" value="1"/>
</dbReference>
<dbReference type="InterPro" id="IPR024108">
    <property type="entry name" value="Tyr-tRNA-ligase_bac_2"/>
</dbReference>
<evidence type="ECO:0000256" key="7">
    <source>
        <dbReference type="ARBA" id="ARBA00022917"/>
    </source>
</evidence>
<dbReference type="GO" id="GO:0005829">
    <property type="term" value="C:cytosol"/>
    <property type="evidence" value="ECO:0007669"/>
    <property type="project" value="TreeGrafter"/>
</dbReference>
<dbReference type="Proteomes" id="UP000824093">
    <property type="component" value="Unassembled WGS sequence"/>
</dbReference>
<evidence type="ECO:0000259" key="12">
    <source>
        <dbReference type="Pfam" id="PF22421"/>
    </source>
</evidence>
<dbReference type="HAMAP" id="MF_02007">
    <property type="entry name" value="Tyr_tRNA_synth_type2"/>
    <property type="match status" value="1"/>
</dbReference>